<dbReference type="EMBL" id="SRLO01000079">
    <property type="protein sequence ID" value="TNN77845.1"/>
    <property type="molecule type" value="Genomic_DNA"/>
</dbReference>
<gene>
    <name evidence="1" type="ORF">EYF80_011902</name>
</gene>
<dbReference type="Proteomes" id="UP000314294">
    <property type="component" value="Unassembled WGS sequence"/>
</dbReference>
<accession>A0A4Z2IJ85</accession>
<evidence type="ECO:0000313" key="1">
    <source>
        <dbReference type="EMBL" id="TNN77845.1"/>
    </source>
</evidence>
<protein>
    <submittedName>
        <fullName evidence="1">Uncharacterized protein</fullName>
    </submittedName>
</protein>
<sequence length="73" mass="8138">MDRRLGPNITVHITLEGGSSVNQGLTKEPQLIKQQQEVPRPQGRGAKLCTIVADADGDKVKKIDREKFKDRDL</sequence>
<dbReference type="AlphaFoldDB" id="A0A4Z2IJ85"/>
<proteinExistence type="predicted"/>
<comment type="caution">
    <text evidence="1">The sequence shown here is derived from an EMBL/GenBank/DDBJ whole genome shotgun (WGS) entry which is preliminary data.</text>
</comment>
<reference evidence="1 2" key="1">
    <citation type="submission" date="2019-03" db="EMBL/GenBank/DDBJ databases">
        <title>First draft genome of Liparis tanakae, snailfish: a comprehensive survey of snailfish specific genes.</title>
        <authorList>
            <person name="Kim W."/>
            <person name="Song I."/>
            <person name="Jeong J.-H."/>
            <person name="Kim D."/>
            <person name="Kim S."/>
            <person name="Ryu S."/>
            <person name="Song J.Y."/>
            <person name="Lee S.K."/>
        </authorList>
    </citation>
    <scope>NUCLEOTIDE SEQUENCE [LARGE SCALE GENOMIC DNA]</scope>
    <source>
        <tissue evidence="1">Muscle</tissue>
    </source>
</reference>
<name>A0A4Z2IJ85_9TELE</name>
<evidence type="ECO:0000313" key="2">
    <source>
        <dbReference type="Proteomes" id="UP000314294"/>
    </source>
</evidence>
<keyword evidence="2" id="KW-1185">Reference proteome</keyword>
<organism evidence="1 2">
    <name type="scientific">Liparis tanakae</name>
    <name type="common">Tanaka's snailfish</name>
    <dbReference type="NCBI Taxonomy" id="230148"/>
    <lineage>
        <taxon>Eukaryota</taxon>
        <taxon>Metazoa</taxon>
        <taxon>Chordata</taxon>
        <taxon>Craniata</taxon>
        <taxon>Vertebrata</taxon>
        <taxon>Euteleostomi</taxon>
        <taxon>Actinopterygii</taxon>
        <taxon>Neopterygii</taxon>
        <taxon>Teleostei</taxon>
        <taxon>Neoteleostei</taxon>
        <taxon>Acanthomorphata</taxon>
        <taxon>Eupercaria</taxon>
        <taxon>Perciformes</taxon>
        <taxon>Cottioidei</taxon>
        <taxon>Cottales</taxon>
        <taxon>Liparidae</taxon>
        <taxon>Liparis</taxon>
    </lineage>
</organism>